<keyword evidence="3" id="KW-1185">Reference proteome</keyword>
<dbReference type="AlphaFoldDB" id="A0A6G4UDR7"/>
<dbReference type="InterPro" id="IPR015330">
    <property type="entry name" value="DNA_primase/pol_bifunc_N"/>
</dbReference>
<reference evidence="2 3" key="1">
    <citation type="submission" date="2020-02" db="EMBL/GenBank/DDBJ databases">
        <title>Whole-genome analyses of novel actinobacteria.</title>
        <authorList>
            <person name="Sahin N."/>
        </authorList>
    </citation>
    <scope>NUCLEOTIDE SEQUENCE [LARGE SCALE GENOMIC DNA]</scope>
    <source>
        <strain evidence="2 3">A7024</strain>
    </source>
</reference>
<feature type="non-terminal residue" evidence="2">
    <location>
        <position position="1"/>
    </location>
</feature>
<proteinExistence type="predicted"/>
<dbReference type="Pfam" id="PF09250">
    <property type="entry name" value="Prim-Pol"/>
    <property type="match status" value="1"/>
</dbReference>
<evidence type="ECO:0000259" key="1">
    <source>
        <dbReference type="SMART" id="SM00943"/>
    </source>
</evidence>
<name>A0A6G4UDR7_9ACTN</name>
<evidence type="ECO:0000313" key="3">
    <source>
        <dbReference type="Proteomes" id="UP000481583"/>
    </source>
</evidence>
<comment type="caution">
    <text evidence="2">The sequence shown here is derived from an EMBL/GenBank/DDBJ whole genome shotgun (WGS) entry which is preliminary data.</text>
</comment>
<accession>A0A6G4UDR7</accession>
<sequence>RNWKSAPTPRPDKMREWWREHPLASVILPTGKSFDVVDVPETAGCLALARLERSDVPLGPVAATPQRRMLFFVLPGATAKLADLVRKQGYVPSALDLQVHGEGGFIPAPPTRLGGLGSVQWARRPTVANSWLPDLEAVISPLAYACGRERRMR</sequence>
<feature type="domain" description="DNA primase/polymerase bifunctional N-terminal" evidence="1">
    <location>
        <begin position="1"/>
        <end position="132"/>
    </location>
</feature>
<dbReference type="Proteomes" id="UP000481583">
    <property type="component" value="Unassembled WGS sequence"/>
</dbReference>
<evidence type="ECO:0000313" key="2">
    <source>
        <dbReference type="EMBL" id="NGN70152.1"/>
    </source>
</evidence>
<protein>
    <submittedName>
        <fullName evidence="2">Bifunctional DNA primase/polymerase</fullName>
    </submittedName>
</protein>
<organism evidence="2 3">
    <name type="scientific">Streptomyces coryli</name>
    <dbReference type="NCBI Taxonomy" id="1128680"/>
    <lineage>
        <taxon>Bacteria</taxon>
        <taxon>Bacillati</taxon>
        <taxon>Actinomycetota</taxon>
        <taxon>Actinomycetes</taxon>
        <taxon>Kitasatosporales</taxon>
        <taxon>Streptomycetaceae</taxon>
        <taxon>Streptomyces</taxon>
    </lineage>
</organism>
<dbReference type="RefSeq" id="WP_165245713.1">
    <property type="nucleotide sequence ID" value="NZ_JAAKZV010000423.1"/>
</dbReference>
<dbReference type="EMBL" id="JAAKZV010000423">
    <property type="protein sequence ID" value="NGN70152.1"/>
    <property type="molecule type" value="Genomic_DNA"/>
</dbReference>
<dbReference type="SMART" id="SM00943">
    <property type="entry name" value="Prim-Pol"/>
    <property type="match status" value="1"/>
</dbReference>
<gene>
    <name evidence="2" type="ORF">G5C51_40485</name>
</gene>